<dbReference type="GO" id="GO:0006325">
    <property type="term" value="P:chromatin organization"/>
    <property type="evidence" value="ECO:0007669"/>
    <property type="project" value="UniProtKB-KW"/>
</dbReference>
<dbReference type="Pfam" id="PF03366">
    <property type="entry name" value="YEATS"/>
    <property type="match status" value="1"/>
</dbReference>
<name>A0A4Q0A2F4_9FUNG</name>
<proteinExistence type="inferred from homology"/>
<evidence type="ECO:0000256" key="1">
    <source>
        <dbReference type="ARBA" id="ARBA00023242"/>
    </source>
</evidence>
<dbReference type="Gene3D" id="2.60.40.1970">
    <property type="entry name" value="YEATS domain"/>
    <property type="match status" value="1"/>
</dbReference>
<feature type="compositionally biased region" description="Basic and acidic residues" evidence="4">
    <location>
        <begin position="199"/>
        <end position="211"/>
    </location>
</feature>
<keyword evidence="3" id="KW-0963">Cytoplasm</keyword>
<keyword evidence="3" id="KW-0804">Transcription</keyword>
<dbReference type="InterPro" id="IPR038704">
    <property type="entry name" value="YEAST_sf"/>
</dbReference>
<dbReference type="PANTHER" id="PTHR23195">
    <property type="entry name" value="YEATS DOMAIN"/>
    <property type="match status" value="1"/>
</dbReference>
<feature type="region of interest" description="Disordered" evidence="4">
    <location>
        <begin position="309"/>
        <end position="338"/>
    </location>
</feature>
<keyword evidence="3" id="KW-0010">Activator</keyword>
<dbReference type="EMBL" id="ML002265">
    <property type="protein sequence ID" value="RKP39522.1"/>
    <property type="molecule type" value="Genomic_DNA"/>
</dbReference>
<comment type="function">
    <text evidence="3">Component of the SWR1 complex which mediates the ATP-dependent exchange of histone H2A for an H2A variant leading to transcriptional regulation of selected genes by chromatin remodeling. Component of the NuA4 histone acetyltransferase complex which is involved in transcriptional activation of selected genes principally by acetylation of nucleosomal histones H4 and H2A. The NuA4 complex is also involved in DNA repair. Yaf9 may also be required for viability in conditions in which the structural integrity of the spindle is compromised.</text>
</comment>
<comment type="similarity">
    <text evidence="3">Belongs to the YAF9 family.</text>
</comment>
<dbReference type="PROSITE" id="PS51037">
    <property type="entry name" value="YEATS"/>
    <property type="match status" value="1"/>
</dbReference>
<evidence type="ECO:0000256" key="3">
    <source>
        <dbReference type="RuleBase" id="RU367117"/>
    </source>
</evidence>
<feature type="compositionally biased region" description="Polar residues" evidence="4">
    <location>
        <begin position="221"/>
        <end position="232"/>
    </location>
</feature>
<protein>
    <recommendedName>
        <fullName evidence="3">Protein AF-9 homolog</fullName>
    </recommendedName>
</protein>
<keyword evidence="3" id="KW-0156">Chromatin regulator</keyword>
<feature type="compositionally biased region" description="Basic and acidic residues" evidence="4">
    <location>
        <begin position="157"/>
        <end position="167"/>
    </location>
</feature>
<dbReference type="InterPro" id="IPR005033">
    <property type="entry name" value="YEATS"/>
</dbReference>
<evidence type="ECO:0000259" key="5">
    <source>
        <dbReference type="PROSITE" id="PS51037"/>
    </source>
</evidence>
<dbReference type="GO" id="GO:0000812">
    <property type="term" value="C:Swr1 complex"/>
    <property type="evidence" value="ECO:0007669"/>
    <property type="project" value="UniProtKB-UniRule"/>
</dbReference>
<comment type="domain">
    <text evidence="3">The coiled-coil domain is required for assembly into the NuA4 complex.</text>
</comment>
<sequence length="480" mass="52582">MNVVHRKITVVTTHELPKNPVKVEGIPIRNWSVLLAERDPLTNTLRYDLPFIKAVEFELHPTFPNPVTTIRQAPFQLLESGWGEFDMRIHIYYYDPEVPSATFQHDLNFRRKRYETNVDLEIIEPNPEMVRRLDPHYPAQDIQPLKCPATSGKAKRKEKEKDKDKDKKKARSAYGSAPSQTASPSVTAPTPAESVGHGRSREDQYETDHHYSPYGSIPLPETTSTPASTVSNGGIPHAMNSLNQGGAVPFPSGSSTAIPSTASANANYRSGPGNQFGGIPDAVEYSPAENGIDPAGRYPSYPHTYPISNESSSPLSSVGSHLTPATHVNPPGQTRRGPVDLGTHDTSGGGGYPSVATSNYYPTIAGNRPVNGHIGDADTRRVTEMISTTDELWIRMKALADRLYTLPPSGVLEVVETVKAQRLPYTYINESVADEFHFDLFTLPTPLIDQLWAVIDTYEAAGQLVPATTTTNTTTSSSSY</sequence>
<keyword evidence="3" id="KW-0227">DNA damage</keyword>
<organism evidence="6 7">
    <name type="scientific">Dimargaris cristalligena</name>
    <dbReference type="NCBI Taxonomy" id="215637"/>
    <lineage>
        <taxon>Eukaryota</taxon>
        <taxon>Fungi</taxon>
        <taxon>Fungi incertae sedis</taxon>
        <taxon>Zoopagomycota</taxon>
        <taxon>Kickxellomycotina</taxon>
        <taxon>Dimargaritomycetes</taxon>
        <taxon>Dimargaritales</taxon>
        <taxon>Dimargaritaceae</taxon>
        <taxon>Dimargaris</taxon>
    </lineage>
</organism>
<gene>
    <name evidence="3" type="primary">YAF9</name>
    <name evidence="6" type="ORF">BJ085DRAFT_37365</name>
</gene>
<dbReference type="GO" id="GO:0006281">
    <property type="term" value="P:DNA repair"/>
    <property type="evidence" value="ECO:0007669"/>
    <property type="project" value="UniProtKB-UniRule"/>
</dbReference>
<keyword evidence="1 2" id="KW-0539">Nucleus</keyword>
<keyword evidence="7" id="KW-1185">Reference proteome</keyword>
<evidence type="ECO:0000256" key="4">
    <source>
        <dbReference type="SAM" id="MobiDB-lite"/>
    </source>
</evidence>
<keyword evidence="3" id="KW-0175">Coiled coil</keyword>
<dbReference type="GO" id="GO:0005737">
    <property type="term" value="C:cytoplasm"/>
    <property type="evidence" value="ECO:0007669"/>
    <property type="project" value="UniProtKB-SubCell"/>
</dbReference>
<keyword evidence="3" id="KW-0234">DNA repair</keyword>
<evidence type="ECO:0000313" key="7">
    <source>
        <dbReference type="Proteomes" id="UP000268162"/>
    </source>
</evidence>
<dbReference type="GO" id="GO:0006355">
    <property type="term" value="P:regulation of DNA-templated transcription"/>
    <property type="evidence" value="ECO:0007669"/>
    <property type="project" value="InterPro"/>
</dbReference>
<reference evidence="7" key="1">
    <citation type="journal article" date="2018" name="Nat. Microbiol.">
        <title>Leveraging single-cell genomics to expand the fungal tree of life.</title>
        <authorList>
            <person name="Ahrendt S.R."/>
            <person name="Quandt C.A."/>
            <person name="Ciobanu D."/>
            <person name="Clum A."/>
            <person name="Salamov A."/>
            <person name="Andreopoulos B."/>
            <person name="Cheng J.F."/>
            <person name="Woyke T."/>
            <person name="Pelin A."/>
            <person name="Henrissat B."/>
            <person name="Reynolds N.K."/>
            <person name="Benny G.L."/>
            <person name="Smith M.E."/>
            <person name="James T.Y."/>
            <person name="Grigoriev I.V."/>
        </authorList>
    </citation>
    <scope>NUCLEOTIDE SEQUENCE [LARGE SCALE GENOMIC DNA]</scope>
    <source>
        <strain evidence="7">RSA 468</strain>
    </source>
</reference>
<feature type="compositionally biased region" description="Low complexity" evidence="4">
    <location>
        <begin position="309"/>
        <end position="320"/>
    </location>
</feature>
<accession>A0A4Q0A2F4</accession>
<feature type="domain" description="YEATS" evidence="5">
    <location>
        <begin position="1"/>
        <end position="136"/>
    </location>
</feature>
<evidence type="ECO:0000313" key="6">
    <source>
        <dbReference type="EMBL" id="RKP39522.1"/>
    </source>
</evidence>
<feature type="compositionally biased region" description="Polar residues" evidence="4">
    <location>
        <begin position="177"/>
        <end position="188"/>
    </location>
</feature>
<dbReference type="STRING" id="215637.A0A4Q0A2F4"/>
<feature type="region of interest" description="Disordered" evidence="4">
    <location>
        <begin position="136"/>
        <end position="254"/>
    </location>
</feature>
<dbReference type="AlphaFoldDB" id="A0A4Q0A2F4"/>
<comment type="subcellular location">
    <subcellularLocation>
        <location evidence="3">Nucleus</location>
    </subcellularLocation>
    <subcellularLocation>
        <location evidence="3">Cytoplasm</location>
    </subcellularLocation>
</comment>
<evidence type="ECO:0000256" key="2">
    <source>
        <dbReference type="PROSITE-ProRule" id="PRU00376"/>
    </source>
</evidence>
<dbReference type="OrthoDB" id="1741717at2759"/>
<dbReference type="Proteomes" id="UP000268162">
    <property type="component" value="Unassembled WGS sequence"/>
</dbReference>
<comment type="subunit">
    <text evidence="3">Component of the SWR1 chromatin-remodeling complex and of the NuA4 histone acetyltransferase complex.</text>
</comment>
<dbReference type="InterPro" id="IPR055129">
    <property type="entry name" value="YEATS_dom"/>
</dbReference>
<keyword evidence="3" id="KW-0805">Transcription regulation</keyword>